<dbReference type="OMA" id="FSMNKYI"/>
<keyword evidence="2" id="KW-0805">Transcription regulation</keyword>
<dbReference type="GO" id="GO:0000500">
    <property type="term" value="C:RNA polymerase I upstream activating factor complex"/>
    <property type="evidence" value="ECO:0007669"/>
    <property type="project" value="UniProtKB-ARBA"/>
</dbReference>
<keyword evidence="4" id="KW-0539">Nucleus</keyword>
<dbReference type="GO" id="GO:0005634">
    <property type="term" value="C:nucleus"/>
    <property type="evidence" value="ECO:0000318"/>
    <property type="project" value="GO_Central"/>
</dbReference>
<evidence type="ECO:0000256" key="2">
    <source>
        <dbReference type="ARBA" id="ARBA00023015"/>
    </source>
</evidence>
<dbReference type="PANTHER" id="PTHR13844">
    <property type="entry name" value="SWI/SNF-RELATED MATRIX-ASSOCIATED ACTIN-DEPENDENT REGULATOR OF CHROMATIN SUBFAMILY D"/>
    <property type="match status" value="1"/>
</dbReference>
<name>A0A1S4DH27_TOBAC</name>
<dbReference type="InterPro" id="IPR036885">
    <property type="entry name" value="SWIB_MDM2_dom_sf"/>
</dbReference>
<dbReference type="RefSeq" id="XP_016512673.1">
    <property type="nucleotide sequence ID" value="XM_016657187.1"/>
</dbReference>
<evidence type="ECO:0000256" key="3">
    <source>
        <dbReference type="ARBA" id="ARBA00023163"/>
    </source>
</evidence>
<evidence type="ECO:0000256" key="1">
    <source>
        <dbReference type="ARBA" id="ARBA00004123"/>
    </source>
</evidence>
<dbReference type="SMART" id="SM00151">
    <property type="entry name" value="SWIB"/>
    <property type="match status" value="2"/>
</dbReference>
<dbReference type="FunFam" id="1.10.245.10:FF:000004">
    <property type="entry name" value="Upstream activation factor subunit"/>
    <property type="match status" value="1"/>
</dbReference>
<reference evidence="6" key="1">
    <citation type="submission" date="2025-08" db="UniProtKB">
        <authorList>
            <consortium name="RefSeq"/>
        </authorList>
    </citation>
    <scope>IDENTIFICATION</scope>
</reference>
<organism evidence="6">
    <name type="scientific">Nicotiana tabacum</name>
    <name type="common">Common tobacco</name>
    <dbReference type="NCBI Taxonomy" id="4097"/>
    <lineage>
        <taxon>Eukaryota</taxon>
        <taxon>Viridiplantae</taxon>
        <taxon>Streptophyta</taxon>
        <taxon>Embryophyta</taxon>
        <taxon>Tracheophyta</taxon>
        <taxon>Spermatophyta</taxon>
        <taxon>Magnoliopsida</taxon>
        <taxon>eudicotyledons</taxon>
        <taxon>Gunneridae</taxon>
        <taxon>Pentapetalae</taxon>
        <taxon>asterids</taxon>
        <taxon>lamiids</taxon>
        <taxon>Solanales</taxon>
        <taxon>Solanaceae</taxon>
        <taxon>Nicotianoideae</taxon>
        <taxon>Nicotianeae</taxon>
        <taxon>Nicotiana</taxon>
    </lineage>
</organism>
<dbReference type="Gene3D" id="1.10.245.10">
    <property type="entry name" value="SWIB/MDM2 domain"/>
    <property type="match status" value="2"/>
</dbReference>
<evidence type="ECO:0000256" key="4">
    <source>
        <dbReference type="ARBA" id="ARBA00023242"/>
    </source>
</evidence>
<evidence type="ECO:0000259" key="5">
    <source>
        <dbReference type="PROSITE" id="PS51925"/>
    </source>
</evidence>
<sequence>MTKKNSQRKSSKKNVTGKKSGGGFIKICSLSPQLQKFTGEAELARTEVVKKMWNYIRENSLQDPANRWNINCDDTLRELFGVDKMDIFQMNKALAEHIWPLDSDGAKAFGPANSAAKEKRRNCQTCFCLLSRQNANNLLNLLDIHGSTVCSCSFIVFVLHDSDELKRKEKRHNSVILAPIQLSNALVKFLDTGETELPRSNIVMRIWKYIKQNNLQDPSDKRKITCDEKLKELFHVDSFTGYVVAKLLAPHFIKVKAQCLYRVLSYER</sequence>
<dbReference type="Pfam" id="PF02201">
    <property type="entry name" value="SWIB"/>
    <property type="match status" value="2"/>
</dbReference>
<dbReference type="PROSITE" id="PS51925">
    <property type="entry name" value="SWIB_MDM2"/>
    <property type="match status" value="2"/>
</dbReference>
<dbReference type="GO" id="GO:0001181">
    <property type="term" value="F:RNA polymerase I general transcription initiation factor activity"/>
    <property type="evidence" value="ECO:0007669"/>
    <property type="project" value="UniProtKB-ARBA"/>
</dbReference>
<dbReference type="STRING" id="4097.A0A1S4DH27"/>
<dbReference type="SUPFAM" id="SSF47592">
    <property type="entry name" value="SWIB/MDM2 domain"/>
    <property type="match status" value="2"/>
</dbReference>
<dbReference type="KEGG" id="nta:107829721"/>
<dbReference type="SMR" id="A0A1S4DH27"/>
<dbReference type="InterPro" id="IPR003121">
    <property type="entry name" value="SWIB_MDM2_domain"/>
</dbReference>
<dbReference type="CDD" id="cd10567">
    <property type="entry name" value="SWIB-MDM2_like"/>
    <property type="match status" value="2"/>
</dbReference>
<dbReference type="AlphaFoldDB" id="A0A1S4DH27"/>
<proteinExistence type="predicted"/>
<comment type="subcellular location">
    <subcellularLocation>
        <location evidence="1">Nucleus</location>
    </subcellularLocation>
</comment>
<gene>
    <name evidence="6" type="primary">LOC107829721</name>
</gene>
<accession>A0A1S4DH27</accession>
<evidence type="ECO:0000313" key="6">
    <source>
        <dbReference type="RefSeq" id="XP_016512673.1"/>
    </source>
</evidence>
<protein>
    <recommendedName>
        <fullName evidence="5">DM2 domain-containing protein</fullName>
    </recommendedName>
</protein>
<dbReference type="PaxDb" id="4097-A0A1S4DH27"/>
<feature type="domain" description="DM2" evidence="5">
    <location>
        <begin position="23"/>
        <end position="100"/>
    </location>
</feature>
<feature type="domain" description="DM2" evidence="5">
    <location>
        <begin position="175"/>
        <end position="254"/>
    </location>
</feature>
<keyword evidence="3" id="KW-0804">Transcription</keyword>
<dbReference type="InterPro" id="IPR019835">
    <property type="entry name" value="SWIB_domain"/>
</dbReference>
<dbReference type="OrthoDB" id="10251073at2759"/>